<dbReference type="RefSeq" id="WP_123908352.1">
    <property type="nucleotide sequence ID" value="NZ_CP059075.1"/>
</dbReference>
<sequence length="199" mass="22998">MKKKLLLLISIISLSINAQENPTDYSKNFNGELKTWKETFSNLNLKDFEEVEKTNFKDLYSEDKSISELESEYKKIGTYSPNKSKLVNIYSYLNLEKKGETYIANNDIDQNIELYLVKENKKITLFSGGSSSGIDEVFWVSENKLLLVGTTFQETQKPMILIVDFNSKTISRFDNTKANCKQKKRYKSTKLNKLKIKGI</sequence>
<dbReference type="Proteomes" id="UP000596329">
    <property type="component" value="Chromosome"/>
</dbReference>
<protein>
    <submittedName>
        <fullName evidence="2">Uncharacterized protein</fullName>
    </submittedName>
</protein>
<feature type="signal peptide" evidence="1">
    <location>
        <begin position="1"/>
        <end position="18"/>
    </location>
</feature>
<keyword evidence="1" id="KW-0732">Signal</keyword>
<evidence type="ECO:0000313" key="3">
    <source>
        <dbReference type="Proteomes" id="UP000596329"/>
    </source>
</evidence>
<dbReference type="AlphaFoldDB" id="A0A7U2NGM0"/>
<reference evidence="2 3" key="1">
    <citation type="submission" date="2020-07" db="EMBL/GenBank/DDBJ databases">
        <title>Genomic characterization of Flavobacterium psychrophilum strains.</title>
        <authorList>
            <person name="Castillo D."/>
            <person name="Jorgensen J."/>
            <person name="Middelboe M."/>
        </authorList>
    </citation>
    <scope>NUCLEOTIDE SEQUENCE [LARGE SCALE GENOMIC DNA]</scope>
    <source>
        <strain evidence="2 3">FPS-R7</strain>
    </source>
</reference>
<evidence type="ECO:0000256" key="1">
    <source>
        <dbReference type="SAM" id="SignalP"/>
    </source>
</evidence>
<organism evidence="2 3">
    <name type="scientific">Flavobacterium psychrophilum</name>
    <dbReference type="NCBI Taxonomy" id="96345"/>
    <lineage>
        <taxon>Bacteria</taxon>
        <taxon>Pseudomonadati</taxon>
        <taxon>Bacteroidota</taxon>
        <taxon>Flavobacteriia</taxon>
        <taxon>Flavobacteriales</taxon>
        <taxon>Flavobacteriaceae</taxon>
        <taxon>Flavobacterium</taxon>
    </lineage>
</organism>
<proteinExistence type="predicted"/>
<feature type="chain" id="PRO_5031443553" evidence="1">
    <location>
        <begin position="19"/>
        <end position="199"/>
    </location>
</feature>
<accession>A0A7U2NGM0</accession>
<gene>
    <name evidence="2" type="ORF">H0H26_04440</name>
</gene>
<dbReference type="EMBL" id="CP059075">
    <property type="protein sequence ID" value="QRE04844.1"/>
    <property type="molecule type" value="Genomic_DNA"/>
</dbReference>
<evidence type="ECO:0000313" key="2">
    <source>
        <dbReference type="EMBL" id="QRE04844.1"/>
    </source>
</evidence>
<name>A0A7U2NGM0_FLAPS</name>